<dbReference type="InterPro" id="IPR003783">
    <property type="entry name" value="Regulatory_RecX"/>
</dbReference>
<evidence type="ECO:0000313" key="9">
    <source>
        <dbReference type="EMBL" id="OCS86891.1"/>
    </source>
</evidence>
<dbReference type="Gene3D" id="1.10.10.10">
    <property type="entry name" value="Winged helix-like DNA-binding domain superfamily/Winged helix DNA-binding domain"/>
    <property type="match status" value="4"/>
</dbReference>
<dbReference type="RefSeq" id="WP_066544043.1">
    <property type="nucleotide sequence ID" value="NZ_MASJ01000007.1"/>
</dbReference>
<name>A0A1C0YIB8_9BACL</name>
<comment type="caution">
    <text evidence="9">The sequence shown here is derived from an EMBL/GenBank/DDBJ whole genome shotgun (WGS) entry which is preliminary data.</text>
</comment>
<dbReference type="PANTHER" id="PTHR33602">
    <property type="entry name" value="REGULATORY PROTEIN RECX FAMILY PROTEIN"/>
    <property type="match status" value="1"/>
</dbReference>
<dbReference type="EMBL" id="MASJ01000007">
    <property type="protein sequence ID" value="OCS86891.1"/>
    <property type="molecule type" value="Genomic_DNA"/>
</dbReference>
<keyword evidence="4 5" id="KW-0963">Cytoplasm</keyword>
<dbReference type="InterPro" id="IPR053926">
    <property type="entry name" value="RecX_HTH_1st"/>
</dbReference>
<dbReference type="Pfam" id="PF21981">
    <property type="entry name" value="RecX_HTH3"/>
    <property type="match status" value="2"/>
</dbReference>
<organism evidence="9 10">
    <name type="scientific">Caryophanon tenue</name>
    <dbReference type="NCBI Taxonomy" id="33978"/>
    <lineage>
        <taxon>Bacteria</taxon>
        <taxon>Bacillati</taxon>
        <taxon>Bacillota</taxon>
        <taxon>Bacilli</taxon>
        <taxon>Bacillales</taxon>
        <taxon>Caryophanaceae</taxon>
        <taxon>Caryophanon</taxon>
    </lineage>
</organism>
<evidence type="ECO:0000259" key="7">
    <source>
        <dbReference type="Pfam" id="PF21981"/>
    </source>
</evidence>
<dbReference type="Pfam" id="PF02631">
    <property type="entry name" value="RecX_HTH2"/>
    <property type="match status" value="1"/>
</dbReference>
<dbReference type="Proteomes" id="UP000093199">
    <property type="component" value="Unassembled WGS sequence"/>
</dbReference>
<dbReference type="OrthoDB" id="5421057at2"/>
<keyword evidence="10" id="KW-1185">Reference proteome</keyword>
<dbReference type="PANTHER" id="PTHR33602:SF1">
    <property type="entry name" value="REGULATORY PROTEIN RECX FAMILY PROTEIN"/>
    <property type="match status" value="1"/>
</dbReference>
<dbReference type="AlphaFoldDB" id="A0A1C0YIB8"/>
<feature type="domain" description="RecX first three-helical" evidence="8">
    <location>
        <begin position="62"/>
        <end position="101"/>
    </location>
</feature>
<dbReference type="HAMAP" id="MF_01114">
    <property type="entry name" value="RecX"/>
    <property type="match status" value="1"/>
</dbReference>
<comment type="similarity">
    <text evidence="2 5">Belongs to the RecX family.</text>
</comment>
<evidence type="ECO:0000256" key="2">
    <source>
        <dbReference type="ARBA" id="ARBA00009695"/>
    </source>
</evidence>
<evidence type="ECO:0000256" key="4">
    <source>
        <dbReference type="ARBA" id="ARBA00022490"/>
    </source>
</evidence>
<reference evidence="9 10" key="1">
    <citation type="submission" date="2016-07" db="EMBL/GenBank/DDBJ databases">
        <title>Caryophanon tenue genome sequencing.</title>
        <authorList>
            <person name="Verma A."/>
            <person name="Pal Y."/>
            <person name="Krishnamurthi S."/>
        </authorList>
    </citation>
    <scope>NUCLEOTIDE SEQUENCE [LARGE SCALE GENOMIC DNA]</scope>
    <source>
        <strain evidence="9 10">DSM 14152</strain>
    </source>
</reference>
<dbReference type="GO" id="GO:0005737">
    <property type="term" value="C:cytoplasm"/>
    <property type="evidence" value="ECO:0007669"/>
    <property type="project" value="UniProtKB-SubCell"/>
</dbReference>
<comment type="function">
    <text evidence="5">Modulates RecA activity.</text>
</comment>
<evidence type="ECO:0000313" key="10">
    <source>
        <dbReference type="Proteomes" id="UP000093199"/>
    </source>
</evidence>
<accession>A0A1C0YIB8</accession>
<dbReference type="InterPro" id="IPR053925">
    <property type="entry name" value="RecX_HTH_3rd"/>
</dbReference>
<gene>
    <name evidence="5" type="primary">recX</name>
    <name evidence="9" type="ORF">A6M13_11880</name>
</gene>
<feature type="domain" description="RecX third three-helical" evidence="7">
    <location>
        <begin position="212"/>
        <end position="260"/>
    </location>
</feature>
<evidence type="ECO:0000259" key="6">
    <source>
        <dbReference type="Pfam" id="PF02631"/>
    </source>
</evidence>
<dbReference type="STRING" id="33978.A6M13_11880"/>
<feature type="domain" description="RecX third three-helical" evidence="7">
    <location>
        <begin position="155"/>
        <end position="202"/>
    </location>
</feature>
<dbReference type="Pfam" id="PF21982">
    <property type="entry name" value="RecX_HTH1"/>
    <property type="match status" value="1"/>
</dbReference>
<evidence type="ECO:0000256" key="5">
    <source>
        <dbReference type="HAMAP-Rule" id="MF_01114"/>
    </source>
</evidence>
<proteinExistence type="inferred from homology"/>
<evidence type="ECO:0000256" key="1">
    <source>
        <dbReference type="ARBA" id="ARBA00004496"/>
    </source>
</evidence>
<sequence length="269" mass="31584">MKQITKITRQKNNDQRYNIFINEEYAFAVDEAVLIQFELKKGKVLDEFDMGEIAYEEEIRKAFNKALGFLSFQMRSEHEVKEKLKKLEFGEAVILEAIQKLYQYGFLNDEAYSKALLETKKKTQKKGPRAIAQDMQKKGIDKELQQQVLTQYSEEQQVDIALALAEKLVRSETKKTPTQVKQKIQDLLLRKGYSFAIITTVLDNITLKRDDDEWTALIDGQGEKLWRKYAAKYEGYDLRMRVKQGLYQKGFPMDVIDQFIEQKENEHNE</sequence>
<dbReference type="GO" id="GO:0006282">
    <property type="term" value="P:regulation of DNA repair"/>
    <property type="evidence" value="ECO:0007669"/>
    <property type="project" value="UniProtKB-UniRule"/>
</dbReference>
<dbReference type="InterPro" id="IPR036388">
    <property type="entry name" value="WH-like_DNA-bd_sf"/>
</dbReference>
<feature type="domain" description="RecX second three-helical" evidence="6">
    <location>
        <begin position="108"/>
        <end position="149"/>
    </location>
</feature>
<evidence type="ECO:0000256" key="3">
    <source>
        <dbReference type="ARBA" id="ARBA00018111"/>
    </source>
</evidence>
<protein>
    <recommendedName>
        <fullName evidence="3 5">Regulatory protein RecX</fullName>
    </recommendedName>
</protein>
<dbReference type="NCBIfam" id="NF010733">
    <property type="entry name" value="PRK14135.1"/>
    <property type="match status" value="1"/>
</dbReference>
<dbReference type="InterPro" id="IPR053924">
    <property type="entry name" value="RecX_HTH_2nd"/>
</dbReference>
<evidence type="ECO:0000259" key="8">
    <source>
        <dbReference type="Pfam" id="PF21982"/>
    </source>
</evidence>
<comment type="subcellular location">
    <subcellularLocation>
        <location evidence="1 5">Cytoplasm</location>
    </subcellularLocation>
</comment>